<dbReference type="GO" id="GO:0008236">
    <property type="term" value="F:serine-type peptidase activity"/>
    <property type="evidence" value="ECO:0007669"/>
    <property type="project" value="InterPro"/>
</dbReference>
<feature type="compositionally biased region" description="Polar residues" evidence="1">
    <location>
        <begin position="718"/>
        <end position="742"/>
    </location>
</feature>
<dbReference type="InterPro" id="IPR005151">
    <property type="entry name" value="Tail-specific_protease"/>
</dbReference>
<feature type="region of interest" description="Disordered" evidence="1">
    <location>
        <begin position="713"/>
        <end position="749"/>
    </location>
</feature>
<dbReference type="InterPro" id="IPR052766">
    <property type="entry name" value="S41A_metabolite_peptidase"/>
</dbReference>
<keyword evidence="2" id="KW-0732">Signal</keyword>
<dbReference type="InterPro" id="IPR029045">
    <property type="entry name" value="ClpP/crotonase-like_dom_sf"/>
</dbReference>
<proteinExistence type="predicted"/>
<feature type="chain" id="PRO_5025639785" evidence="2">
    <location>
        <begin position="17"/>
        <end position="774"/>
    </location>
</feature>
<dbReference type="OrthoDB" id="27214at2759"/>
<evidence type="ECO:0000256" key="2">
    <source>
        <dbReference type="SAM" id="SignalP"/>
    </source>
</evidence>
<dbReference type="PANTHER" id="PTHR37049">
    <property type="entry name" value="PEPTIDASE S41 FAMILY PROTEIN"/>
    <property type="match status" value="1"/>
</dbReference>
<dbReference type="AlphaFoldDB" id="A0A6A5QT15"/>
<dbReference type="Pfam" id="PF23658">
    <property type="entry name" value="PDZ_CPAF_rel"/>
    <property type="match status" value="1"/>
</dbReference>
<accession>A0A6A5QT15</accession>
<organism evidence="5 6">
    <name type="scientific">Ampelomyces quisqualis</name>
    <name type="common">Powdery mildew agent</name>
    <dbReference type="NCBI Taxonomy" id="50730"/>
    <lineage>
        <taxon>Eukaryota</taxon>
        <taxon>Fungi</taxon>
        <taxon>Dikarya</taxon>
        <taxon>Ascomycota</taxon>
        <taxon>Pezizomycotina</taxon>
        <taxon>Dothideomycetes</taxon>
        <taxon>Pleosporomycetidae</taxon>
        <taxon>Pleosporales</taxon>
        <taxon>Pleosporineae</taxon>
        <taxon>Phaeosphaeriaceae</taxon>
        <taxon>Ampelomyces</taxon>
    </lineage>
</organism>
<dbReference type="Proteomes" id="UP000800096">
    <property type="component" value="Unassembled WGS sequence"/>
</dbReference>
<name>A0A6A5QT15_AMPQU</name>
<feature type="signal peptide" evidence="2">
    <location>
        <begin position="1"/>
        <end position="16"/>
    </location>
</feature>
<keyword evidence="6" id="KW-1185">Reference proteome</keyword>
<dbReference type="PANTHER" id="PTHR37049:SF4">
    <property type="entry name" value="RHODANESE DOMAIN-CONTAINING PROTEIN"/>
    <property type="match status" value="1"/>
</dbReference>
<evidence type="ECO:0000256" key="1">
    <source>
        <dbReference type="SAM" id="MobiDB-lite"/>
    </source>
</evidence>
<feature type="domain" description="CPAF-like PDZ" evidence="4">
    <location>
        <begin position="185"/>
        <end position="295"/>
    </location>
</feature>
<dbReference type="EMBL" id="ML979133">
    <property type="protein sequence ID" value="KAF1918805.1"/>
    <property type="molecule type" value="Genomic_DNA"/>
</dbReference>
<dbReference type="Gene3D" id="3.90.226.10">
    <property type="entry name" value="2-enoyl-CoA Hydratase, Chain A, domain 1"/>
    <property type="match status" value="1"/>
</dbReference>
<feature type="domain" description="Tail specific protease" evidence="3">
    <location>
        <begin position="382"/>
        <end position="577"/>
    </location>
</feature>
<dbReference type="GO" id="GO:0006508">
    <property type="term" value="P:proteolysis"/>
    <property type="evidence" value="ECO:0007669"/>
    <property type="project" value="InterPro"/>
</dbReference>
<dbReference type="InterPro" id="IPR056186">
    <property type="entry name" value="PDZ_CPAF-rel"/>
</dbReference>
<dbReference type="SUPFAM" id="SSF52096">
    <property type="entry name" value="ClpP/crotonase"/>
    <property type="match status" value="1"/>
</dbReference>
<evidence type="ECO:0000313" key="6">
    <source>
        <dbReference type="Proteomes" id="UP000800096"/>
    </source>
</evidence>
<gene>
    <name evidence="5" type="ORF">BDU57DRAFT_545602</name>
</gene>
<evidence type="ECO:0000313" key="5">
    <source>
        <dbReference type="EMBL" id="KAF1918805.1"/>
    </source>
</evidence>
<protein>
    <submittedName>
        <fullName evidence="5">Peptidase S41 family protein-like protein</fullName>
    </submittedName>
</protein>
<reference evidence="5" key="1">
    <citation type="journal article" date="2020" name="Stud. Mycol.">
        <title>101 Dothideomycetes genomes: a test case for predicting lifestyles and emergence of pathogens.</title>
        <authorList>
            <person name="Haridas S."/>
            <person name="Albert R."/>
            <person name="Binder M."/>
            <person name="Bloem J."/>
            <person name="Labutti K."/>
            <person name="Salamov A."/>
            <person name="Andreopoulos B."/>
            <person name="Baker S."/>
            <person name="Barry K."/>
            <person name="Bills G."/>
            <person name="Bluhm B."/>
            <person name="Cannon C."/>
            <person name="Castanera R."/>
            <person name="Culley D."/>
            <person name="Daum C."/>
            <person name="Ezra D."/>
            <person name="Gonzalez J."/>
            <person name="Henrissat B."/>
            <person name="Kuo A."/>
            <person name="Liang C."/>
            <person name="Lipzen A."/>
            <person name="Lutzoni F."/>
            <person name="Magnuson J."/>
            <person name="Mondo S."/>
            <person name="Nolan M."/>
            <person name="Ohm R."/>
            <person name="Pangilinan J."/>
            <person name="Park H.-J."/>
            <person name="Ramirez L."/>
            <person name="Alfaro M."/>
            <person name="Sun H."/>
            <person name="Tritt A."/>
            <person name="Yoshinaga Y."/>
            <person name="Zwiers L.-H."/>
            <person name="Turgeon B."/>
            <person name="Goodwin S."/>
            <person name="Spatafora J."/>
            <person name="Crous P."/>
            <person name="Grigoriev I."/>
        </authorList>
    </citation>
    <scope>NUCLEOTIDE SEQUENCE</scope>
    <source>
        <strain evidence="5">HMLAC05119</strain>
    </source>
</reference>
<dbReference type="Pfam" id="PF03572">
    <property type="entry name" value="Peptidase_S41"/>
    <property type="match status" value="1"/>
</dbReference>
<evidence type="ECO:0000259" key="4">
    <source>
        <dbReference type="Pfam" id="PF23658"/>
    </source>
</evidence>
<sequence>MRLLVALSPLLAVGAAQRTTLSPSSSLDLFPTRIPSSIRGDVEPSATQSLAGPIQTDRACGQLSSFIESTRARTPSVQAALAYACLKSVPINQSAANTTVDGIKRMVEFQSTITYLKDPPKGWPNEKVDIMAGLDDIGKKVNSGGYTNEYDFENDIAGLLVKAHDGHLSFNGMAFSGAFRWRRSSQITLISASSDGNAVPKVWALGDFNRTNPSYQPSSVTRINDQEVGQFLTAESLLNSYHDPDTRYNALFFLQPAENFGYFTNPRFYPGPTTSITYENGTSRNYTNLAVVTEPVAWDYITDAKSFYETYIEPSTSSRRVKGRNPNSLPFHLENPRDHEFQNAFTFEHGSVPLFYPQPFVAHSETDVPLAGYFFNTAQGQIGVLVVQTFNTEDEASAREFQLVIQRYIAEAQSRGVAKHIIDVRTNGGGKVLSGYDMYLQFFPSQKPQTQSRFRGHRASDLFGNSISSFKTMTSSNAELFTSPFSNDAWLNKDLEDVADWTAMYPPNRFHNDNFTALLRYNLSDPLQTSNDRLAVGIVPTGYGTRNNFTEDPFRAEDLLILSDGICASTCSIFTELMVQQSGVKTLAVGGRPQLGPMVPVGGTKGTLVLPHIYLQALSTYVVTAFASGTAQARQWANFIPTPFGIAVLDASVNFQDNIRKGLENDGIPTQFLNDTASCRIWYEPQMYLNVTKLWEKTASVAFGGNNGGMDEGKCVQGSVSNRDQQTGKGEDNPTGSGPGSQKSDEKDAGAVLRPGWSAVLACGIAVIVSSALT</sequence>
<evidence type="ECO:0000259" key="3">
    <source>
        <dbReference type="Pfam" id="PF03572"/>
    </source>
</evidence>